<organism evidence="13 14">
    <name type="scientific">Phenylobacterium glaciei</name>
    <dbReference type="NCBI Taxonomy" id="2803784"/>
    <lineage>
        <taxon>Bacteria</taxon>
        <taxon>Pseudomonadati</taxon>
        <taxon>Pseudomonadota</taxon>
        <taxon>Alphaproteobacteria</taxon>
        <taxon>Caulobacterales</taxon>
        <taxon>Caulobacteraceae</taxon>
        <taxon>Phenylobacterium</taxon>
    </lineage>
</organism>
<feature type="domain" description="TonB-dependent receptor-like beta-barrel" evidence="11">
    <location>
        <begin position="289"/>
        <end position="770"/>
    </location>
</feature>
<dbReference type="PROSITE" id="PS52016">
    <property type="entry name" value="TONB_DEPENDENT_REC_3"/>
    <property type="match status" value="1"/>
</dbReference>
<evidence type="ECO:0000256" key="10">
    <source>
        <dbReference type="SAM" id="SignalP"/>
    </source>
</evidence>
<sequence>MRHRSLLYAAVSAAALWAGAATAQTAAGSGSGEVNVEELVVTGTRVVGRSRLDTLVPVDVIGAEAISRQGASTELAQALANLTPALDFPRPAITDGTDHVRPATLRGLAPDQTLVLVNGMRGHVSALVAVNGSIGRGSTAFDLNTIPTVTVDRVEVLRDGASAQYGADAIAGVMNIRLREAASGGGATLNYGIFDTSVRTSRGKRDAHDGLTESVAAWQGFGLGDGGFLTVSGEYVNRHPTNRSNYVDAVALPLYNSTRIIGRYGDPKVESYSVFANAGLPLNDTWSVYGFAGYQHRDTNAAATARAYNNANNVPSVYPGGFLPQIETEIKDLTVQGGVKGEAAGWKVDLSANYGKNELNYTVVNSINASYGAASQRTFRAGSLEYTQWIVDLNLSRTFDVGLVEPLNVAGGLEYRDEGFKIGAGEPASYTVGPDPTKAGVSQGFPGFRPANVVDVSRHNYAVYADVEGKLTDKLGFDIAARYEDYSDFGGKGTGKIALRYDFNDAFALRGAVSTGFKAPALQQQYFTYTSTNNVLVGSTFQLIEVGTFPVSSAVARALGAKPLEPETSVNYSLGAVYRAGAFELTVDAYQIELENRIVLSENLPNTNTPAATTAAINALLAPFGVSAARFFINGVDTTTKGVDVVARYHFDLGDSRLDLTGAANFNDTEVTKTPALPTLSALPQPAFLFDRGNRLTYEEGTPERKLVFGADWTRNNVAISTKVTDYDSVLVPNNNAAFDYSTGRAVLVDLEGRYTFPMGVTVALGANNILDEYPRFTPSANSGATGSIGFPGFSPFGFNGRFVYGRLSYKW</sequence>
<evidence type="ECO:0000256" key="7">
    <source>
        <dbReference type="ARBA" id="ARBA00023237"/>
    </source>
</evidence>
<dbReference type="Gene3D" id="2.40.170.20">
    <property type="entry name" value="TonB-dependent receptor, beta-barrel domain"/>
    <property type="match status" value="1"/>
</dbReference>
<dbReference type="PANTHER" id="PTHR47234">
    <property type="match status" value="1"/>
</dbReference>
<dbReference type="Pfam" id="PF07715">
    <property type="entry name" value="Plug"/>
    <property type="match status" value="1"/>
</dbReference>
<keyword evidence="14" id="KW-1185">Reference proteome</keyword>
<dbReference type="CDD" id="cd01347">
    <property type="entry name" value="ligand_gated_channel"/>
    <property type="match status" value="1"/>
</dbReference>
<dbReference type="Proteomes" id="UP000622580">
    <property type="component" value="Unassembled WGS sequence"/>
</dbReference>
<evidence type="ECO:0000313" key="13">
    <source>
        <dbReference type="EMBL" id="MBR7619252.1"/>
    </source>
</evidence>
<reference evidence="13" key="1">
    <citation type="submission" date="2021-04" db="EMBL/GenBank/DDBJ databases">
        <title>Draft genome assembly of strain Phenylobacterium sp. 20VBR1 using MiniION and Illumina platforms.</title>
        <authorList>
            <person name="Thomas F.A."/>
            <person name="Krishnan K.P."/>
            <person name="Sinha R.K."/>
        </authorList>
    </citation>
    <scope>NUCLEOTIDE SEQUENCE</scope>
    <source>
        <strain evidence="13">20VBR1</strain>
    </source>
</reference>
<evidence type="ECO:0000259" key="11">
    <source>
        <dbReference type="Pfam" id="PF00593"/>
    </source>
</evidence>
<feature type="signal peptide" evidence="10">
    <location>
        <begin position="1"/>
        <end position="23"/>
    </location>
</feature>
<dbReference type="InterPro" id="IPR037066">
    <property type="entry name" value="Plug_dom_sf"/>
</dbReference>
<dbReference type="Gene3D" id="2.170.130.10">
    <property type="entry name" value="TonB-dependent receptor, plug domain"/>
    <property type="match status" value="1"/>
</dbReference>
<keyword evidence="6 8" id="KW-0472">Membrane</keyword>
<dbReference type="PANTHER" id="PTHR47234:SF3">
    <property type="entry name" value="SECRETIN_TONB SHORT N-TERMINAL DOMAIN-CONTAINING PROTEIN"/>
    <property type="match status" value="1"/>
</dbReference>
<dbReference type="GO" id="GO:0009279">
    <property type="term" value="C:cell outer membrane"/>
    <property type="evidence" value="ECO:0007669"/>
    <property type="project" value="UniProtKB-SubCell"/>
</dbReference>
<proteinExistence type="inferred from homology"/>
<evidence type="ECO:0000256" key="2">
    <source>
        <dbReference type="ARBA" id="ARBA00022448"/>
    </source>
</evidence>
<dbReference type="InterPro" id="IPR039426">
    <property type="entry name" value="TonB-dep_rcpt-like"/>
</dbReference>
<evidence type="ECO:0000313" key="14">
    <source>
        <dbReference type="Proteomes" id="UP000622580"/>
    </source>
</evidence>
<accession>A0A941D0G8</accession>
<keyword evidence="4 8" id="KW-0812">Transmembrane</keyword>
<dbReference type="InterPro" id="IPR036942">
    <property type="entry name" value="Beta-barrel_TonB_sf"/>
</dbReference>
<evidence type="ECO:0000256" key="3">
    <source>
        <dbReference type="ARBA" id="ARBA00022452"/>
    </source>
</evidence>
<comment type="subcellular location">
    <subcellularLocation>
        <location evidence="1 8">Cell outer membrane</location>
        <topology evidence="1 8">Multi-pass membrane protein</topology>
    </subcellularLocation>
</comment>
<gene>
    <name evidence="13" type="ORF">JKL49_07600</name>
</gene>
<dbReference type="Pfam" id="PF00593">
    <property type="entry name" value="TonB_dep_Rec_b-barrel"/>
    <property type="match status" value="1"/>
</dbReference>
<feature type="domain" description="TonB-dependent receptor plug" evidence="12">
    <location>
        <begin position="52"/>
        <end position="173"/>
    </location>
</feature>
<evidence type="ECO:0000259" key="12">
    <source>
        <dbReference type="Pfam" id="PF07715"/>
    </source>
</evidence>
<evidence type="ECO:0000256" key="1">
    <source>
        <dbReference type="ARBA" id="ARBA00004571"/>
    </source>
</evidence>
<keyword evidence="10" id="KW-0732">Signal</keyword>
<dbReference type="EMBL" id="JAGSGD010000001">
    <property type="protein sequence ID" value="MBR7619252.1"/>
    <property type="molecule type" value="Genomic_DNA"/>
</dbReference>
<comment type="similarity">
    <text evidence="8 9">Belongs to the TonB-dependent receptor family.</text>
</comment>
<evidence type="ECO:0000256" key="9">
    <source>
        <dbReference type="RuleBase" id="RU003357"/>
    </source>
</evidence>
<keyword evidence="3 8" id="KW-1134">Transmembrane beta strand</keyword>
<comment type="caution">
    <text evidence="13">The sequence shown here is derived from an EMBL/GenBank/DDBJ whole genome shotgun (WGS) entry which is preliminary data.</text>
</comment>
<evidence type="ECO:0000256" key="6">
    <source>
        <dbReference type="ARBA" id="ARBA00023136"/>
    </source>
</evidence>
<dbReference type="AlphaFoldDB" id="A0A941D0G8"/>
<evidence type="ECO:0000256" key="8">
    <source>
        <dbReference type="PROSITE-ProRule" id="PRU01360"/>
    </source>
</evidence>
<dbReference type="InterPro" id="IPR012910">
    <property type="entry name" value="Plug_dom"/>
</dbReference>
<dbReference type="RefSeq" id="WP_215339542.1">
    <property type="nucleotide sequence ID" value="NZ_JAGSGD010000001.1"/>
</dbReference>
<evidence type="ECO:0000256" key="4">
    <source>
        <dbReference type="ARBA" id="ARBA00022692"/>
    </source>
</evidence>
<protein>
    <submittedName>
        <fullName evidence="13">TonB-dependent receptor</fullName>
    </submittedName>
</protein>
<keyword evidence="7 8" id="KW-0998">Cell outer membrane</keyword>
<keyword evidence="13" id="KW-0675">Receptor</keyword>
<evidence type="ECO:0000256" key="5">
    <source>
        <dbReference type="ARBA" id="ARBA00023077"/>
    </source>
</evidence>
<feature type="chain" id="PRO_5036730119" evidence="10">
    <location>
        <begin position="24"/>
        <end position="812"/>
    </location>
</feature>
<dbReference type="SUPFAM" id="SSF56935">
    <property type="entry name" value="Porins"/>
    <property type="match status" value="1"/>
</dbReference>
<dbReference type="InterPro" id="IPR000531">
    <property type="entry name" value="Beta-barrel_TonB"/>
</dbReference>
<keyword evidence="2 8" id="KW-0813">Transport</keyword>
<keyword evidence="5 9" id="KW-0798">TonB box</keyword>
<name>A0A941D0G8_9CAUL</name>